<dbReference type="Proteomes" id="UP000324701">
    <property type="component" value="Unassembled WGS sequence"/>
</dbReference>
<reference evidence="1 2" key="1">
    <citation type="submission" date="2019-09" db="EMBL/GenBank/DDBJ databases">
        <title>Report of infection by Mycobacterium simiae a patient suffering from pulmonary tuberculosis.</title>
        <authorList>
            <person name="Mohanty P.S."/>
            <person name="Bansal A.K."/>
            <person name="Singh H."/>
            <person name="Sharma S."/>
            <person name="Patil S.A."/>
            <person name="Upadhaya P."/>
            <person name="Singh P.K."/>
            <person name="Kumar D."/>
            <person name="Kumar S."/>
            <person name="Singh R.K."/>
            <person name="Chaudhary B."/>
        </authorList>
    </citation>
    <scope>NUCLEOTIDE SEQUENCE [LARGE SCALE GENOMIC DNA]</scope>
    <source>
        <strain evidence="1 2">JAL-560-SIM</strain>
    </source>
</reference>
<dbReference type="EMBL" id="VTZN01000177">
    <property type="protein sequence ID" value="KAA1248289.1"/>
    <property type="molecule type" value="Genomic_DNA"/>
</dbReference>
<evidence type="ECO:0000313" key="1">
    <source>
        <dbReference type="EMBL" id="KAA1248289.1"/>
    </source>
</evidence>
<keyword evidence="2" id="KW-1185">Reference proteome</keyword>
<proteinExistence type="predicted"/>
<organism evidence="1 2">
    <name type="scientific">Mycobacterium simiae</name>
    <name type="common">Mycobacterium habana</name>
    <dbReference type="NCBI Taxonomy" id="1784"/>
    <lineage>
        <taxon>Bacteria</taxon>
        <taxon>Bacillati</taxon>
        <taxon>Actinomycetota</taxon>
        <taxon>Actinomycetes</taxon>
        <taxon>Mycobacteriales</taxon>
        <taxon>Mycobacteriaceae</taxon>
        <taxon>Mycobacterium</taxon>
        <taxon>Mycobacterium simiae complex</taxon>
    </lineage>
</organism>
<accession>A0A5B1BMU0</accession>
<sequence>MDSDDVIDPADAELHALLGQIADRTDDEERRERILGVMVTLPPIADWPPDMLERARATHAYVRGLRRDLQRRELEAMYAGTEGDG</sequence>
<comment type="caution">
    <text evidence="1">The sequence shown here is derived from an EMBL/GenBank/DDBJ whole genome shotgun (WGS) entry which is preliminary data.</text>
</comment>
<evidence type="ECO:0000313" key="2">
    <source>
        <dbReference type="Proteomes" id="UP000324701"/>
    </source>
</evidence>
<name>A0A5B1BMU0_MYCSI</name>
<gene>
    <name evidence="1" type="ORF">F0Q45_21385</name>
</gene>
<dbReference type="OrthoDB" id="4752086at2"/>
<dbReference type="RefSeq" id="WP_149655839.1">
    <property type="nucleotide sequence ID" value="NZ_VTZN01000177.1"/>
</dbReference>
<dbReference type="AlphaFoldDB" id="A0A5B1BMU0"/>
<protein>
    <submittedName>
        <fullName evidence="1">Uncharacterized protein</fullName>
    </submittedName>
</protein>